<dbReference type="InterPro" id="IPR018488">
    <property type="entry name" value="cNMP-bd_CS"/>
</dbReference>
<organism evidence="5 6">
    <name type="scientific">Desulfotruncus arcticus DSM 17038</name>
    <dbReference type="NCBI Taxonomy" id="1121424"/>
    <lineage>
        <taxon>Bacteria</taxon>
        <taxon>Bacillati</taxon>
        <taxon>Bacillota</taxon>
        <taxon>Clostridia</taxon>
        <taxon>Eubacteriales</taxon>
        <taxon>Desulfallaceae</taxon>
        <taxon>Desulfotruncus</taxon>
    </lineage>
</organism>
<evidence type="ECO:0000256" key="3">
    <source>
        <dbReference type="SAM" id="Phobius"/>
    </source>
</evidence>
<keyword evidence="3" id="KW-0472">Membrane</keyword>
<dbReference type="PANTHER" id="PTHR30483:SF6">
    <property type="entry name" value="PERIPLASMIC BINDING PROTEIN OF ABC TRANSPORTER FOR NATURAL AMINO ACIDS"/>
    <property type="match status" value="1"/>
</dbReference>
<dbReference type="PANTHER" id="PTHR30483">
    <property type="entry name" value="LEUCINE-SPECIFIC-BINDING PROTEIN"/>
    <property type="match status" value="1"/>
</dbReference>
<evidence type="ECO:0000256" key="2">
    <source>
        <dbReference type="ARBA" id="ARBA00022729"/>
    </source>
</evidence>
<feature type="transmembrane region" description="Helical" evidence="3">
    <location>
        <begin position="192"/>
        <end position="209"/>
    </location>
</feature>
<dbReference type="PROSITE" id="PS00889">
    <property type="entry name" value="CNMP_BINDING_2"/>
    <property type="match status" value="1"/>
</dbReference>
<evidence type="ECO:0000313" key="6">
    <source>
        <dbReference type="Proteomes" id="UP000199337"/>
    </source>
</evidence>
<dbReference type="CDD" id="cd00038">
    <property type="entry name" value="CAP_ED"/>
    <property type="match status" value="1"/>
</dbReference>
<accession>A0A1I2XEK3</accession>
<dbReference type="STRING" id="341036.SAMN05660649_03930"/>
<comment type="similarity">
    <text evidence="1">Belongs to the leucine-binding protein family.</text>
</comment>
<dbReference type="RefSeq" id="WP_092473540.1">
    <property type="nucleotide sequence ID" value="NZ_FOOX01000017.1"/>
</dbReference>
<dbReference type="InterPro" id="IPR018490">
    <property type="entry name" value="cNMP-bd_dom_sf"/>
</dbReference>
<dbReference type="EMBL" id="FOOX01000017">
    <property type="protein sequence ID" value="SFH11964.1"/>
    <property type="molecule type" value="Genomic_DNA"/>
</dbReference>
<dbReference type="OrthoDB" id="9783240at2"/>
<dbReference type="InterPro" id="IPR028082">
    <property type="entry name" value="Peripla_BP_I"/>
</dbReference>
<dbReference type="InterPro" id="IPR028081">
    <property type="entry name" value="Leu-bd"/>
</dbReference>
<keyword evidence="6" id="KW-1185">Reference proteome</keyword>
<feature type="domain" description="Cyclic nucleotide-binding" evidence="4">
    <location>
        <begin position="18"/>
        <end position="120"/>
    </location>
</feature>
<reference evidence="6" key="1">
    <citation type="submission" date="2016-10" db="EMBL/GenBank/DDBJ databases">
        <authorList>
            <person name="Varghese N."/>
            <person name="Submissions S."/>
        </authorList>
    </citation>
    <scope>NUCLEOTIDE SEQUENCE [LARGE SCALE GENOMIC DNA]</scope>
    <source>
        <strain evidence="6">DSM 17038</strain>
    </source>
</reference>
<dbReference type="CDD" id="cd06344">
    <property type="entry name" value="PBP1_ABC_HAAT-like"/>
    <property type="match status" value="1"/>
</dbReference>
<evidence type="ECO:0000313" key="5">
    <source>
        <dbReference type="EMBL" id="SFH11964.1"/>
    </source>
</evidence>
<keyword evidence="2" id="KW-0732">Signal</keyword>
<dbReference type="PRINTS" id="PR00103">
    <property type="entry name" value="CAMPKINASE"/>
</dbReference>
<dbReference type="InterPro" id="IPR014710">
    <property type="entry name" value="RmlC-like_jellyroll"/>
</dbReference>
<keyword evidence="3" id="KW-0812">Transmembrane</keyword>
<protein>
    <submittedName>
        <fullName evidence="5">ABC-type branched-chain amino acid transport system, substrate-binding protein</fullName>
    </submittedName>
</protein>
<dbReference type="Pfam" id="PF00027">
    <property type="entry name" value="cNMP_binding"/>
    <property type="match status" value="1"/>
</dbReference>
<proteinExistence type="inferred from homology"/>
<dbReference type="Pfam" id="PF13458">
    <property type="entry name" value="Peripla_BP_6"/>
    <property type="match status" value="1"/>
</dbReference>
<dbReference type="InterPro" id="IPR051010">
    <property type="entry name" value="BCAA_transport"/>
</dbReference>
<evidence type="ECO:0000256" key="1">
    <source>
        <dbReference type="ARBA" id="ARBA00010062"/>
    </source>
</evidence>
<dbReference type="SUPFAM" id="SSF53822">
    <property type="entry name" value="Periplasmic binding protein-like I"/>
    <property type="match status" value="1"/>
</dbReference>
<dbReference type="Gene3D" id="2.60.120.10">
    <property type="entry name" value="Jelly Rolls"/>
    <property type="match status" value="1"/>
</dbReference>
<name>A0A1I2XEK3_9FIRM</name>
<keyword evidence="3" id="KW-1133">Transmembrane helix</keyword>
<sequence length="565" mass="60602">MQVTNIGLDKLNLLDIPLFSGLDRMHLTKLVPALEEINYTDGQVIFQQGEFGDSLYIVVRGTAVVFINEGDKIRELARLGERECFGEMSLLTGDPRSAGVRAAGDLTVLKLSKERFDELLLEHNSLAVQFAGILARRLAIVQSKPSGGKEPADKPSEEIAAAPGAGIAAGPQAKEKPPLPVPSKVIVISKKLRLSFLGALALVLLLIYLRTTGLYAQHGQGDIVIGVAGSFTGHDGSAFKNAVEMAVDEINAGGGILGANVLAVFEDDQANITRGMAVAQSFVEFGNVVAVIGHQQPYISAPASVVYERAGIIMLAPTGFVPPAVRQGYKYVFRNMPGGEEFGGLAAKYMARQGLKRSVIYYGDNEYGRALANAFENRVGEQGVDIVDRLSDCFGPEQTDSALARWKIMGIDSIFLAEPLPEGAEFIAQLRRAGIAAPVFACSFLDSTDLIKIGGRAVEGTTVFSVFNPLGRRPEVRKFVESYKKRFGVDPDLLAAQGYDSVKLLADAIRMAGSTDADKVAGKLRELKKWPGATGCLSFAPNGDVLGKDIVIKQVKDGNFTCLQH</sequence>
<dbReference type="InterPro" id="IPR000595">
    <property type="entry name" value="cNMP-bd_dom"/>
</dbReference>
<dbReference type="Gene3D" id="3.40.50.2300">
    <property type="match status" value="2"/>
</dbReference>
<dbReference type="AlphaFoldDB" id="A0A1I2XEK3"/>
<evidence type="ECO:0000259" key="4">
    <source>
        <dbReference type="PROSITE" id="PS50042"/>
    </source>
</evidence>
<dbReference type="Proteomes" id="UP000199337">
    <property type="component" value="Unassembled WGS sequence"/>
</dbReference>
<dbReference type="SUPFAM" id="SSF51206">
    <property type="entry name" value="cAMP-binding domain-like"/>
    <property type="match status" value="1"/>
</dbReference>
<dbReference type="PROSITE" id="PS50042">
    <property type="entry name" value="CNMP_BINDING_3"/>
    <property type="match status" value="1"/>
</dbReference>
<dbReference type="SMART" id="SM00100">
    <property type="entry name" value="cNMP"/>
    <property type="match status" value="1"/>
</dbReference>
<gene>
    <name evidence="5" type="ORF">SAMN05660649_03930</name>
</gene>